<comment type="similarity">
    <text evidence="2">Belongs to the sepiapterin reductase family.</text>
</comment>
<protein>
    <recommendedName>
        <fullName evidence="5">Sepiapterin reductase</fullName>
        <ecNumber evidence="4">1.1.1.153</ecNumber>
    </recommendedName>
</protein>
<dbReference type="Pfam" id="PF00106">
    <property type="entry name" value="adh_short"/>
    <property type="match status" value="1"/>
</dbReference>
<keyword evidence="7" id="KW-0521">NADP</keyword>
<dbReference type="AlphaFoldDB" id="A0AAW0WSH6"/>
<evidence type="ECO:0000256" key="4">
    <source>
        <dbReference type="ARBA" id="ARBA00013075"/>
    </source>
</evidence>
<dbReference type="InterPro" id="IPR036291">
    <property type="entry name" value="NAD(P)-bd_dom_sf"/>
</dbReference>
<comment type="subcellular location">
    <subcellularLocation>
        <location evidence="1">Cytoplasm</location>
    </subcellularLocation>
</comment>
<dbReference type="PRINTS" id="PR00081">
    <property type="entry name" value="GDHRDH"/>
</dbReference>
<dbReference type="InterPro" id="IPR051721">
    <property type="entry name" value="Biopterin_syn/organic_redct"/>
</dbReference>
<proteinExistence type="inferred from homology"/>
<evidence type="ECO:0000256" key="2">
    <source>
        <dbReference type="ARBA" id="ARBA00010483"/>
    </source>
</evidence>
<feature type="non-terminal residue" evidence="9">
    <location>
        <position position="1"/>
    </location>
</feature>
<accession>A0AAW0WSH6</accession>
<dbReference type="PANTHER" id="PTHR44085:SF2">
    <property type="entry name" value="SEPIAPTERIN REDUCTASE"/>
    <property type="match status" value="1"/>
</dbReference>
<sequence>NMELRQALVLLMSDGVKELPWGVSWVVVTGASKGLGAAICEGVAGVVAPGSVIIGVARSQHGLDNTQAMVHKANPDVKFISIGMDLETASKEELQKTLDKLPQVGQSSRPTRCLLFHNAGSLGNLVYLRDLKDQDHINSYFRLNIGSVVLLNALFIDMMLKQPDVSIDVINISSLCAVQPFKSWGLYCAGKASRDMLFKVLAEEEPRIRVLNYAPGPLDNEMQETARSATGDKELRSAFASLKDEGKLIPCNVSVNKLLNILKLHQFKSGDHVDYYDA</sequence>
<name>A0AAW0WSH6_CHEQU</name>
<dbReference type="GO" id="GO:0004757">
    <property type="term" value="F:sepiapterin reductase (NADP+) activity"/>
    <property type="evidence" value="ECO:0007669"/>
    <property type="project" value="UniProtKB-EC"/>
</dbReference>
<evidence type="ECO:0000313" key="9">
    <source>
        <dbReference type="EMBL" id="KAK8730358.1"/>
    </source>
</evidence>
<evidence type="ECO:0000256" key="5">
    <source>
        <dbReference type="ARBA" id="ARBA00019170"/>
    </source>
</evidence>
<dbReference type="InterPro" id="IPR002347">
    <property type="entry name" value="SDR_fam"/>
</dbReference>
<keyword evidence="6" id="KW-0963">Cytoplasm</keyword>
<evidence type="ECO:0000256" key="3">
    <source>
        <dbReference type="ARBA" id="ARBA00011738"/>
    </source>
</evidence>
<dbReference type="FunFam" id="3.40.50.720:FF:000259">
    <property type="entry name" value="Sepiapterin reductase"/>
    <property type="match status" value="1"/>
</dbReference>
<comment type="subunit">
    <text evidence="3">Homodimer.</text>
</comment>
<dbReference type="GO" id="GO:0006729">
    <property type="term" value="P:tetrahydrobiopterin biosynthetic process"/>
    <property type="evidence" value="ECO:0007669"/>
    <property type="project" value="InterPro"/>
</dbReference>
<dbReference type="SUPFAM" id="SSF51735">
    <property type="entry name" value="NAD(P)-binding Rossmann-fold domains"/>
    <property type="match status" value="1"/>
</dbReference>
<evidence type="ECO:0000256" key="8">
    <source>
        <dbReference type="ARBA" id="ARBA00023002"/>
    </source>
</evidence>
<dbReference type="GO" id="GO:0005737">
    <property type="term" value="C:cytoplasm"/>
    <property type="evidence" value="ECO:0007669"/>
    <property type="project" value="UniProtKB-SubCell"/>
</dbReference>
<dbReference type="PANTHER" id="PTHR44085">
    <property type="entry name" value="SEPIAPTERIN REDUCTASE"/>
    <property type="match status" value="1"/>
</dbReference>
<reference evidence="9 10" key="1">
    <citation type="journal article" date="2024" name="BMC Genomics">
        <title>Genome assembly of redclaw crayfish (Cherax quadricarinatus) provides insights into its immune adaptation and hypoxia tolerance.</title>
        <authorList>
            <person name="Liu Z."/>
            <person name="Zheng J."/>
            <person name="Li H."/>
            <person name="Fang K."/>
            <person name="Wang S."/>
            <person name="He J."/>
            <person name="Zhou D."/>
            <person name="Weng S."/>
            <person name="Chi M."/>
            <person name="Gu Z."/>
            <person name="He J."/>
            <person name="Li F."/>
            <person name="Wang M."/>
        </authorList>
    </citation>
    <scope>NUCLEOTIDE SEQUENCE [LARGE SCALE GENOMIC DNA]</scope>
    <source>
        <strain evidence="9">ZL_2023a</strain>
    </source>
</reference>
<evidence type="ECO:0000256" key="7">
    <source>
        <dbReference type="ARBA" id="ARBA00022857"/>
    </source>
</evidence>
<evidence type="ECO:0000256" key="1">
    <source>
        <dbReference type="ARBA" id="ARBA00004496"/>
    </source>
</evidence>
<dbReference type="EMBL" id="JARKIK010000064">
    <property type="protein sequence ID" value="KAK8730358.1"/>
    <property type="molecule type" value="Genomic_DNA"/>
</dbReference>
<keyword evidence="10" id="KW-1185">Reference proteome</keyword>
<gene>
    <name evidence="9" type="ORF">OTU49_007978</name>
</gene>
<keyword evidence="8" id="KW-0560">Oxidoreductase</keyword>
<dbReference type="NCBIfam" id="TIGR01500">
    <property type="entry name" value="sepiapter_red"/>
    <property type="match status" value="1"/>
</dbReference>
<evidence type="ECO:0000313" key="10">
    <source>
        <dbReference type="Proteomes" id="UP001445076"/>
    </source>
</evidence>
<dbReference type="InterPro" id="IPR006393">
    <property type="entry name" value="Sepiapterin_red"/>
</dbReference>
<organism evidence="9 10">
    <name type="scientific">Cherax quadricarinatus</name>
    <name type="common">Australian red claw crayfish</name>
    <dbReference type="NCBI Taxonomy" id="27406"/>
    <lineage>
        <taxon>Eukaryota</taxon>
        <taxon>Metazoa</taxon>
        <taxon>Ecdysozoa</taxon>
        <taxon>Arthropoda</taxon>
        <taxon>Crustacea</taxon>
        <taxon>Multicrustacea</taxon>
        <taxon>Malacostraca</taxon>
        <taxon>Eumalacostraca</taxon>
        <taxon>Eucarida</taxon>
        <taxon>Decapoda</taxon>
        <taxon>Pleocyemata</taxon>
        <taxon>Astacidea</taxon>
        <taxon>Parastacoidea</taxon>
        <taxon>Parastacidae</taxon>
        <taxon>Cherax</taxon>
    </lineage>
</organism>
<dbReference type="EC" id="1.1.1.153" evidence="4"/>
<dbReference type="CDD" id="cd05367">
    <property type="entry name" value="SPR-like_SDR_c"/>
    <property type="match status" value="1"/>
</dbReference>
<evidence type="ECO:0000256" key="6">
    <source>
        <dbReference type="ARBA" id="ARBA00022490"/>
    </source>
</evidence>
<dbReference type="Gene3D" id="3.40.50.720">
    <property type="entry name" value="NAD(P)-binding Rossmann-like Domain"/>
    <property type="match status" value="1"/>
</dbReference>
<comment type="caution">
    <text evidence="9">The sequence shown here is derived from an EMBL/GenBank/DDBJ whole genome shotgun (WGS) entry which is preliminary data.</text>
</comment>
<dbReference type="Proteomes" id="UP001445076">
    <property type="component" value="Unassembled WGS sequence"/>
</dbReference>